<dbReference type="Pfam" id="PF02311">
    <property type="entry name" value="AraC_binding"/>
    <property type="match status" value="1"/>
</dbReference>
<dbReference type="InterPro" id="IPR037923">
    <property type="entry name" value="HTH-like"/>
</dbReference>
<sequence length="289" mass="34118">MYHWYYFENIRRGSYQFPIEFYHVTEEHPRYIMPYHWHPEIEIIVVHQGKLTTSVDNKRYELQSADILYIPPNAVHGAIPYDCVYECVVCDLMAFLQNNTFFSSYVGLFFGDKKIRSCYSREDTDIAQTITRLFQTMKNRSDGWQILTIGCLLQFLGIVSEHNYFESENESKNKTMKNCANINRFQNVFKLIRSNYAHEITLEDMAAQVHMSPNYFCQVFKEITHYSPMEYLINYRVECSKYLLCVKNTSVSEAAFLSGFNSCAYYIKVFKDITGLTPNKYKKEHIINS</sequence>
<dbReference type="EMBL" id="JAHLFV010000224">
    <property type="protein sequence ID" value="MBU3850840.1"/>
    <property type="molecule type" value="Genomic_DNA"/>
</dbReference>
<keyword evidence="3" id="KW-0804">Transcription</keyword>
<dbReference type="GO" id="GO:0043565">
    <property type="term" value="F:sequence-specific DNA binding"/>
    <property type="evidence" value="ECO:0007669"/>
    <property type="project" value="InterPro"/>
</dbReference>
<protein>
    <submittedName>
        <fullName evidence="5">AraC family transcriptional regulator</fullName>
    </submittedName>
</protein>
<organism evidence="5 6">
    <name type="scientific">Candidatus Treponema excrementipullorum</name>
    <dbReference type="NCBI Taxonomy" id="2838768"/>
    <lineage>
        <taxon>Bacteria</taxon>
        <taxon>Pseudomonadati</taxon>
        <taxon>Spirochaetota</taxon>
        <taxon>Spirochaetia</taxon>
        <taxon>Spirochaetales</taxon>
        <taxon>Treponemataceae</taxon>
        <taxon>Treponema</taxon>
    </lineage>
</organism>
<evidence type="ECO:0000256" key="2">
    <source>
        <dbReference type="ARBA" id="ARBA00023125"/>
    </source>
</evidence>
<dbReference type="Gene3D" id="2.60.120.10">
    <property type="entry name" value="Jelly Rolls"/>
    <property type="match status" value="1"/>
</dbReference>
<dbReference type="PANTHER" id="PTHR43280:SF34">
    <property type="entry name" value="ARAC-FAMILY TRANSCRIPTIONAL REGULATOR"/>
    <property type="match status" value="1"/>
</dbReference>
<evidence type="ECO:0000313" key="5">
    <source>
        <dbReference type="EMBL" id="MBU3850840.1"/>
    </source>
</evidence>
<comment type="caution">
    <text evidence="5">The sequence shown here is derived from an EMBL/GenBank/DDBJ whole genome shotgun (WGS) entry which is preliminary data.</text>
</comment>
<dbReference type="Gene3D" id="1.10.10.60">
    <property type="entry name" value="Homeodomain-like"/>
    <property type="match status" value="2"/>
</dbReference>
<dbReference type="InterPro" id="IPR009057">
    <property type="entry name" value="Homeodomain-like_sf"/>
</dbReference>
<dbReference type="PANTHER" id="PTHR43280">
    <property type="entry name" value="ARAC-FAMILY TRANSCRIPTIONAL REGULATOR"/>
    <property type="match status" value="1"/>
</dbReference>
<dbReference type="AlphaFoldDB" id="A0A9E2L2Y0"/>
<keyword evidence="2" id="KW-0238">DNA-binding</keyword>
<dbReference type="InterPro" id="IPR018062">
    <property type="entry name" value="HTH_AraC-typ_CS"/>
</dbReference>
<accession>A0A9E2L2Y0</accession>
<feature type="domain" description="HTH araC/xylS-type" evidence="4">
    <location>
        <begin position="186"/>
        <end position="284"/>
    </location>
</feature>
<dbReference type="Proteomes" id="UP000823914">
    <property type="component" value="Unassembled WGS sequence"/>
</dbReference>
<dbReference type="Pfam" id="PF12833">
    <property type="entry name" value="HTH_18"/>
    <property type="match status" value="1"/>
</dbReference>
<name>A0A9E2L2Y0_9SPIR</name>
<evidence type="ECO:0000259" key="4">
    <source>
        <dbReference type="PROSITE" id="PS01124"/>
    </source>
</evidence>
<dbReference type="SUPFAM" id="SSF51215">
    <property type="entry name" value="Regulatory protein AraC"/>
    <property type="match status" value="1"/>
</dbReference>
<reference evidence="5" key="2">
    <citation type="submission" date="2021-04" db="EMBL/GenBank/DDBJ databases">
        <authorList>
            <person name="Gilroy R."/>
        </authorList>
    </citation>
    <scope>NUCLEOTIDE SEQUENCE</scope>
    <source>
        <strain evidence="5">Gambia15-2214</strain>
    </source>
</reference>
<dbReference type="SUPFAM" id="SSF46689">
    <property type="entry name" value="Homeodomain-like"/>
    <property type="match status" value="2"/>
</dbReference>
<dbReference type="PROSITE" id="PS01124">
    <property type="entry name" value="HTH_ARAC_FAMILY_2"/>
    <property type="match status" value="1"/>
</dbReference>
<evidence type="ECO:0000256" key="3">
    <source>
        <dbReference type="ARBA" id="ARBA00023163"/>
    </source>
</evidence>
<gene>
    <name evidence="5" type="ORF">IAA16_09765</name>
</gene>
<dbReference type="GO" id="GO:0003700">
    <property type="term" value="F:DNA-binding transcription factor activity"/>
    <property type="evidence" value="ECO:0007669"/>
    <property type="project" value="InterPro"/>
</dbReference>
<dbReference type="InterPro" id="IPR014710">
    <property type="entry name" value="RmlC-like_jellyroll"/>
</dbReference>
<keyword evidence="1" id="KW-0805">Transcription regulation</keyword>
<dbReference type="InterPro" id="IPR018060">
    <property type="entry name" value="HTH_AraC"/>
</dbReference>
<dbReference type="SMART" id="SM00342">
    <property type="entry name" value="HTH_ARAC"/>
    <property type="match status" value="1"/>
</dbReference>
<reference evidence="5" key="1">
    <citation type="journal article" date="2021" name="PeerJ">
        <title>Extensive microbial diversity within the chicken gut microbiome revealed by metagenomics and culture.</title>
        <authorList>
            <person name="Gilroy R."/>
            <person name="Ravi A."/>
            <person name="Getino M."/>
            <person name="Pursley I."/>
            <person name="Horton D.L."/>
            <person name="Alikhan N.F."/>
            <person name="Baker D."/>
            <person name="Gharbi K."/>
            <person name="Hall N."/>
            <person name="Watson M."/>
            <person name="Adriaenssens E.M."/>
            <person name="Foster-Nyarko E."/>
            <person name="Jarju S."/>
            <person name="Secka A."/>
            <person name="Antonio M."/>
            <person name="Oren A."/>
            <person name="Chaudhuri R.R."/>
            <person name="La Ragione R."/>
            <person name="Hildebrand F."/>
            <person name="Pallen M.J."/>
        </authorList>
    </citation>
    <scope>NUCLEOTIDE SEQUENCE</scope>
    <source>
        <strain evidence="5">Gambia15-2214</strain>
    </source>
</reference>
<evidence type="ECO:0000313" key="6">
    <source>
        <dbReference type="Proteomes" id="UP000823914"/>
    </source>
</evidence>
<dbReference type="InterPro" id="IPR003313">
    <property type="entry name" value="AraC-bd"/>
</dbReference>
<dbReference type="PROSITE" id="PS00041">
    <property type="entry name" value="HTH_ARAC_FAMILY_1"/>
    <property type="match status" value="1"/>
</dbReference>
<evidence type="ECO:0000256" key="1">
    <source>
        <dbReference type="ARBA" id="ARBA00023015"/>
    </source>
</evidence>
<proteinExistence type="predicted"/>